<dbReference type="InterPro" id="IPR018607">
    <property type="entry name" value="Ctf8"/>
</dbReference>
<dbReference type="PANTHER" id="PTHR28064">
    <property type="entry name" value="INNER KINETOCHORE SUBUNIT NKP2"/>
    <property type="match status" value="1"/>
</dbReference>
<dbReference type="OrthoDB" id="2311687at2759"/>
<evidence type="ECO:0000313" key="3">
    <source>
        <dbReference type="Proteomes" id="UP000188318"/>
    </source>
</evidence>
<protein>
    <recommendedName>
        <fullName evidence="4">Ctf8-domain-containing protein</fullName>
    </recommendedName>
</protein>
<dbReference type="AlphaFoldDB" id="A0A1R3RUP8"/>
<evidence type="ECO:0008006" key="4">
    <source>
        <dbReference type="Google" id="ProtNLM"/>
    </source>
</evidence>
<dbReference type="STRING" id="602072.A0A1R3RUP8"/>
<dbReference type="GO" id="GO:0031390">
    <property type="term" value="C:Ctf18 RFC-like complex"/>
    <property type="evidence" value="ECO:0007669"/>
    <property type="project" value="InterPro"/>
</dbReference>
<feature type="region of interest" description="Disordered" evidence="1">
    <location>
        <begin position="236"/>
        <end position="265"/>
    </location>
</feature>
<name>A0A1R3RUP8_ASPC5</name>
<dbReference type="GO" id="GO:0007059">
    <property type="term" value="P:chromosome segregation"/>
    <property type="evidence" value="ECO:0007669"/>
    <property type="project" value="TreeGrafter"/>
</dbReference>
<dbReference type="VEuPathDB" id="FungiDB:ASPCADRAFT_43466"/>
<keyword evidence="3" id="KW-1185">Reference proteome</keyword>
<dbReference type="PANTHER" id="PTHR28064:SF1">
    <property type="entry name" value="INNER KINETOCHORE SUBUNIT NKP2"/>
    <property type="match status" value="1"/>
</dbReference>
<dbReference type="Pfam" id="PF09696">
    <property type="entry name" value="Ctf8"/>
    <property type="match status" value="1"/>
</dbReference>
<feature type="compositionally biased region" description="Polar residues" evidence="1">
    <location>
        <begin position="236"/>
        <end position="252"/>
    </location>
</feature>
<gene>
    <name evidence="2" type="ORF">ASPCADRAFT_43466</name>
</gene>
<dbReference type="GO" id="GO:0007064">
    <property type="term" value="P:mitotic sister chromatid cohesion"/>
    <property type="evidence" value="ECO:0007669"/>
    <property type="project" value="InterPro"/>
</dbReference>
<proteinExistence type="predicted"/>
<dbReference type="Pfam" id="PF09447">
    <property type="entry name" value="Cnl2_NKP2"/>
    <property type="match status" value="1"/>
</dbReference>
<dbReference type="InterPro" id="IPR018565">
    <property type="entry name" value="Nkp2/Cnl2"/>
</dbReference>
<dbReference type="OMA" id="MELACTN"/>
<accession>A0A1R3RUP8</accession>
<dbReference type="EMBL" id="KV907496">
    <property type="protein sequence ID" value="OOF98187.1"/>
    <property type="molecule type" value="Genomic_DNA"/>
</dbReference>
<dbReference type="GO" id="GO:0031511">
    <property type="term" value="C:Mis6-Sim4 complex"/>
    <property type="evidence" value="ECO:0007669"/>
    <property type="project" value="TreeGrafter"/>
</dbReference>
<dbReference type="Proteomes" id="UP000188318">
    <property type="component" value="Unassembled WGS sequence"/>
</dbReference>
<organism evidence="2 3">
    <name type="scientific">Aspergillus carbonarius (strain ITEM 5010)</name>
    <dbReference type="NCBI Taxonomy" id="602072"/>
    <lineage>
        <taxon>Eukaryota</taxon>
        <taxon>Fungi</taxon>
        <taxon>Dikarya</taxon>
        <taxon>Ascomycota</taxon>
        <taxon>Pezizomycotina</taxon>
        <taxon>Eurotiomycetes</taxon>
        <taxon>Eurotiomycetidae</taxon>
        <taxon>Eurotiales</taxon>
        <taxon>Aspergillaceae</taxon>
        <taxon>Aspergillus</taxon>
        <taxon>Aspergillus subgen. Circumdati</taxon>
    </lineage>
</organism>
<evidence type="ECO:0000256" key="1">
    <source>
        <dbReference type="SAM" id="MobiDB-lite"/>
    </source>
</evidence>
<sequence>MAPTESSILSNFLLSPAPLPTLMSLQQFTELFPKRLRSHPHIRALYRELQEIREHDMDLVNGNIDKEVHQGESQKAELRKSIAKTGVDGLTSNDQREMDMDVQLFGQTSSTSDYHSASSLLDAMEKACSDIGHQVAEMDEEATLILSKLNNTVGDLSDLRYGKMQGPAGTSGEDMVNEAIRGLSNLEDACYRLPKMPSIPLHPRASDSPTRVNNPLPQLLQTPSGLALLELQGTINIPSQDNSDNNQSTRSSPDGPRDPNAAPVFETPIGKLMFPDYSPQFTTPDDTKWMKRVYLYVGRYQRMTGEVKKLPQPLALVQRRQKESSAADSEELEIVEVVKYKIFFKSRPEPVNDI</sequence>
<evidence type="ECO:0000313" key="2">
    <source>
        <dbReference type="EMBL" id="OOF98187.1"/>
    </source>
</evidence>
<reference evidence="3" key="1">
    <citation type="journal article" date="2017" name="Genome Biol.">
        <title>Comparative genomics reveals high biological diversity and specific adaptations in the industrially and medically important fungal genus Aspergillus.</title>
        <authorList>
            <person name="de Vries R.P."/>
            <person name="Riley R."/>
            <person name="Wiebenga A."/>
            <person name="Aguilar-Osorio G."/>
            <person name="Amillis S."/>
            <person name="Uchima C.A."/>
            <person name="Anderluh G."/>
            <person name="Asadollahi M."/>
            <person name="Askin M."/>
            <person name="Barry K."/>
            <person name="Battaglia E."/>
            <person name="Bayram O."/>
            <person name="Benocci T."/>
            <person name="Braus-Stromeyer S.A."/>
            <person name="Caldana C."/>
            <person name="Canovas D."/>
            <person name="Cerqueira G.C."/>
            <person name="Chen F."/>
            <person name="Chen W."/>
            <person name="Choi C."/>
            <person name="Clum A."/>
            <person name="Dos Santos R.A."/>
            <person name="Damasio A.R."/>
            <person name="Diallinas G."/>
            <person name="Emri T."/>
            <person name="Fekete E."/>
            <person name="Flipphi M."/>
            <person name="Freyberg S."/>
            <person name="Gallo A."/>
            <person name="Gournas C."/>
            <person name="Habgood R."/>
            <person name="Hainaut M."/>
            <person name="Harispe M.L."/>
            <person name="Henrissat B."/>
            <person name="Hilden K.S."/>
            <person name="Hope R."/>
            <person name="Hossain A."/>
            <person name="Karabika E."/>
            <person name="Karaffa L."/>
            <person name="Karanyi Z."/>
            <person name="Krasevec N."/>
            <person name="Kuo A."/>
            <person name="Kusch H."/>
            <person name="LaButti K."/>
            <person name="Lagendijk E.L."/>
            <person name="Lapidus A."/>
            <person name="Levasseur A."/>
            <person name="Lindquist E."/>
            <person name="Lipzen A."/>
            <person name="Logrieco A.F."/>
            <person name="MacCabe A."/>
            <person name="Maekelae M.R."/>
            <person name="Malavazi I."/>
            <person name="Melin P."/>
            <person name="Meyer V."/>
            <person name="Mielnichuk N."/>
            <person name="Miskei M."/>
            <person name="Molnar A.P."/>
            <person name="Mule G."/>
            <person name="Ngan C.Y."/>
            <person name="Orejas M."/>
            <person name="Orosz E."/>
            <person name="Ouedraogo J.P."/>
            <person name="Overkamp K.M."/>
            <person name="Park H.-S."/>
            <person name="Perrone G."/>
            <person name="Piumi F."/>
            <person name="Punt P.J."/>
            <person name="Ram A.F."/>
            <person name="Ramon A."/>
            <person name="Rauscher S."/>
            <person name="Record E."/>
            <person name="Riano-Pachon D.M."/>
            <person name="Robert V."/>
            <person name="Roehrig J."/>
            <person name="Ruller R."/>
            <person name="Salamov A."/>
            <person name="Salih N.S."/>
            <person name="Samson R.A."/>
            <person name="Sandor E."/>
            <person name="Sanguinetti M."/>
            <person name="Schuetze T."/>
            <person name="Sepcic K."/>
            <person name="Shelest E."/>
            <person name="Sherlock G."/>
            <person name="Sophianopoulou V."/>
            <person name="Squina F.M."/>
            <person name="Sun H."/>
            <person name="Susca A."/>
            <person name="Todd R.B."/>
            <person name="Tsang A."/>
            <person name="Unkles S.E."/>
            <person name="van de Wiele N."/>
            <person name="van Rossen-Uffink D."/>
            <person name="Oliveira J.V."/>
            <person name="Vesth T.C."/>
            <person name="Visser J."/>
            <person name="Yu J.-H."/>
            <person name="Zhou M."/>
            <person name="Andersen M.R."/>
            <person name="Archer D.B."/>
            <person name="Baker S.E."/>
            <person name="Benoit I."/>
            <person name="Brakhage A.A."/>
            <person name="Braus G.H."/>
            <person name="Fischer R."/>
            <person name="Frisvad J.C."/>
            <person name="Goldman G.H."/>
            <person name="Houbraken J."/>
            <person name="Oakley B."/>
            <person name="Pocsi I."/>
            <person name="Scazzocchio C."/>
            <person name="Seiboth B."/>
            <person name="vanKuyk P.A."/>
            <person name="Wortman J."/>
            <person name="Dyer P.S."/>
            <person name="Grigoriev I.V."/>
        </authorList>
    </citation>
    <scope>NUCLEOTIDE SEQUENCE [LARGE SCALE GENOMIC DNA]</scope>
    <source>
        <strain evidence="3">ITEM 5010</strain>
    </source>
</reference>